<dbReference type="EMBL" id="CAMXCT020003937">
    <property type="protein sequence ID" value="CAL1160353.1"/>
    <property type="molecule type" value="Genomic_DNA"/>
</dbReference>
<reference evidence="2" key="1">
    <citation type="submission" date="2022-10" db="EMBL/GenBank/DDBJ databases">
        <authorList>
            <person name="Chen Y."/>
            <person name="Dougan E. K."/>
            <person name="Chan C."/>
            <person name="Rhodes N."/>
            <person name="Thang M."/>
        </authorList>
    </citation>
    <scope>NUCLEOTIDE SEQUENCE</scope>
</reference>
<dbReference type="PROSITE" id="PS00383">
    <property type="entry name" value="TYR_PHOSPHATASE_1"/>
    <property type="match status" value="1"/>
</dbReference>
<dbReference type="InterPro" id="IPR029021">
    <property type="entry name" value="Prot-tyrosine_phosphatase-like"/>
</dbReference>
<comment type="caution">
    <text evidence="2">The sequence shown here is derived from an EMBL/GenBank/DDBJ whole genome shotgun (WGS) entry which is preliminary data.</text>
</comment>
<sequence>MPESDWPEYRLVNGFEYHFGGMSEWPNDMVRVHPVDRTETVIYFLGSLAARRCLRDTKEVHVVISLCTSEMQRIRGQPEEGRAAFLIGMSVEHVTIDVDDPRTKWPGEDYFCEEMGDCYFAAWQNMCIKISRSLLGRGDNLSTGLLFHCFGGINRSSAALAAWLIFKHAMNADDAIDVLLKARPTLNPWVKRPHILWALKTWEKRRNDANVEEIEVFSVHVTKVDARFPAVSAVIRKQVLAQCAKKRCGSLPGTQESSGLAQRAKNQCLPIVSP</sequence>
<name>A0A9P1DE53_9DINO</name>
<keyword evidence="5" id="KW-1185">Reference proteome</keyword>
<protein>
    <submittedName>
        <fullName evidence="4">Tyrosine specific protein phosphatases domain-containing protein</fullName>
    </submittedName>
</protein>
<dbReference type="SUPFAM" id="SSF52799">
    <property type="entry name" value="(Phosphotyrosine protein) phosphatases II"/>
    <property type="match status" value="1"/>
</dbReference>
<dbReference type="OrthoDB" id="407160at2759"/>
<dbReference type="Proteomes" id="UP001152797">
    <property type="component" value="Unassembled WGS sequence"/>
</dbReference>
<dbReference type="InterPro" id="IPR016130">
    <property type="entry name" value="Tyr_Pase_AS"/>
</dbReference>
<evidence type="ECO:0000313" key="2">
    <source>
        <dbReference type="EMBL" id="CAI4006978.1"/>
    </source>
</evidence>
<dbReference type="PROSITE" id="PS50056">
    <property type="entry name" value="TYR_PHOSPHATASE_2"/>
    <property type="match status" value="1"/>
</dbReference>
<dbReference type="EMBL" id="CAMXCT010003937">
    <property type="protein sequence ID" value="CAI4006978.1"/>
    <property type="molecule type" value="Genomic_DNA"/>
</dbReference>
<organism evidence="2">
    <name type="scientific">Cladocopium goreaui</name>
    <dbReference type="NCBI Taxonomy" id="2562237"/>
    <lineage>
        <taxon>Eukaryota</taxon>
        <taxon>Sar</taxon>
        <taxon>Alveolata</taxon>
        <taxon>Dinophyceae</taxon>
        <taxon>Suessiales</taxon>
        <taxon>Symbiodiniaceae</taxon>
        <taxon>Cladocopium</taxon>
    </lineage>
</organism>
<reference evidence="3" key="2">
    <citation type="submission" date="2024-04" db="EMBL/GenBank/DDBJ databases">
        <authorList>
            <person name="Chen Y."/>
            <person name="Shah S."/>
            <person name="Dougan E. K."/>
            <person name="Thang M."/>
            <person name="Chan C."/>
        </authorList>
    </citation>
    <scope>NUCLEOTIDE SEQUENCE [LARGE SCALE GENOMIC DNA]</scope>
</reference>
<gene>
    <name evidence="2" type="ORF">C1SCF055_LOCUS32571</name>
</gene>
<evidence type="ECO:0000313" key="5">
    <source>
        <dbReference type="Proteomes" id="UP001152797"/>
    </source>
</evidence>
<dbReference type="AlphaFoldDB" id="A0A9P1DE53"/>
<proteinExistence type="predicted"/>
<accession>A0A9P1DE53</accession>
<dbReference type="InterPro" id="IPR000387">
    <property type="entry name" value="Tyr_Pase_dom"/>
</dbReference>
<evidence type="ECO:0000259" key="1">
    <source>
        <dbReference type="PROSITE" id="PS50056"/>
    </source>
</evidence>
<evidence type="ECO:0000313" key="4">
    <source>
        <dbReference type="EMBL" id="CAL4794290.1"/>
    </source>
</evidence>
<dbReference type="Gene3D" id="3.90.190.10">
    <property type="entry name" value="Protein tyrosine phosphatase superfamily"/>
    <property type="match status" value="1"/>
</dbReference>
<evidence type="ECO:0000313" key="3">
    <source>
        <dbReference type="EMBL" id="CAL1160353.1"/>
    </source>
</evidence>
<feature type="domain" description="Tyrosine specific protein phosphatases" evidence="1">
    <location>
        <begin position="137"/>
        <end position="186"/>
    </location>
</feature>
<dbReference type="EMBL" id="CAMXCT030003937">
    <property type="protein sequence ID" value="CAL4794290.1"/>
    <property type="molecule type" value="Genomic_DNA"/>
</dbReference>